<comment type="caution">
    <text evidence="2">The sequence shown here is derived from an EMBL/GenBank/DDBJ whole genome shotgun (WGS) entry which is preliminary data.</text>
</comment>
<evidence type="ECO:0000313" key="2">
    <source>
        <dbReference type="EMBL" id="MBB2894025.1"/>
    </source>
</evidence>
<dbReference type="InterPro" id="IPR000073">
    <property type="entry name" value="AB_hydrolase_1"/>
</dbReference>
<dbReference type="EMBL" id="JACHVQ010000004">
    <property type="protein sequence ID" value="MBB2894025.1"/>
    <property type="molecule type" value="Genomic_DNA"/>
</dbReference>
<evidence type="ECO:0000259" key="1">
    <source>
        <dbReference type="Pfam" id="PF12697"/>
    </source>
</evidence>
<dbReference type="GO" id="GO:0003824">
    <property type="term" value="F:catalytic activity"/>
    <property type="evidence" value="ECO:0007669"/>
    <property type="project" value="UniProtKB-ARBA"/>
</dbReference>
<dbReference type="AlphaFoldDB" id="A0A839NFV9"/>
<dbReference type="Pfam" id="PF12697">
    <property type="entry name" value="Abhydrolase_6"/>
    <property type="match status" value="1"/>
</dbReference>
<dbReference type="Gene3D" id="3.40.50.1820">
    <property type="entry name" value="alpha/beta hydrolase"/>
    <property type="match status" value="1"/>
</dbReference>
<organism evidence="2 3">
    <name type="scientific">Flexivirga oryzae</name>
    <dbReference type="NCBI Taxonomy" id="1794944"/>
    <lineage>
        <taxon>Bacteria</taxon>
        <taxon>Bacillati</taxon>
        <taxon>Actinomycetota</taxon>
        <taxon>Actinomycetes</taxon>
        <taxon>Micrococcales</taxon>
        <taxon>Dermacoccaceae</taxon>
        <taxon>Flexivirga</taxon>
    </lineage>
</organism>
<protein>
    <submittedName>
        <fullName evidence="2">Pimeloyl-ACP methyl ester carboxylesterase</fullName>
    </submittedName>
</protein>
<proteinExistence type="predicted"/>
<dbReference type="RefSeq" id="WP_221185742.1">
    <property type="nucleotide sequence ID" value="NZ_JACHVQ010000004.1"/>
</dbReference>
<sequence>MTRADVLLGRRAVTGSQRFEVGPSHDGAHPFLTLPDGRRTPDAIALLLHGGAEHGLERTTKRTPPLLRMLAVGRRIEADLGGRVGVATLRDAVRGYNGEQRSPVVDARWALRRVRDLYPGLPVALVGHSMGGRVALELAGSEGVVAVVGMAPWIPQQYDVQPFLGRHTLLLHGRKDVVTDPRESATLVRRITEAGGDARGIQLADWHAMLLQARAWHRHTTRFLAQTLLDPR</sequence>
<feature type="domain" description="AB hydrolase-1" evidence="1">
    <location>
        <begin position="94"/>
        <end position="214"/>
    </location>
</feature>
<dbReference type="SUPFAM" id="SSF53474">
    <property type="entry name" value="alpha/beta-Hydrolases"/>
    <property type="match status" value="1"/>
</dbReference>
<reference evidence="2 3" key="1">
    <citation type="submission" date="2020-08" db="EMBL/GenBank/DDBJ databases">
        <title>Sequencing the genomes of 1000 actinobacteria strains.</title>
        <authorList>
            <person name="Klenk H.-P."/>
        </authorList>
    </citation>
    <scope>NUCLEOTIDE SEQUENCE [LARGE SCALE GENOMIC DNA]</scope>
    <source>
        <strain evidence="2 3">DSM 105369</strain>
    </source>
</reference>
<keyword evidence="3" id="KW-1185">Reference proteome</keyword>
<evidence type="ECO:0000313" key="3">
    <source>
        <dbReference type="Proteomes" id="UP000559182"/>
    </source>
</evidence>
<gene>
    <name evidence="2" type="ORF">FHU39_004061</name>
</gene>
<accession>A0A839NFV9</accession>
<dbReference type="InterPro" id="IPR029058">
    <property type="entry name" value="AB_hydrolase_fold"/>
</dbReference>
<name>A0A839NFV9_9MICO</name>
<dbReference type="Proteomes" id="UP000559182">
    <property type="component" value="Unassembled WGS sequence"/>
</dbReference>